<dbReference type="Proteomes" id="UP000187283">
    <property type="component" value="Unassembled WGS sequence"/>
</dbReference>
<feature type="signal peptide" evidence="1">
    <location>
        <begin position="1"/>
        <end position="19"/>
    </location>
</feature>
<proteinExistence type="predicted"/>
<dbReference type="AlphaFoldDB" id="A0A1R1XAF1"/>
<keyword evidence="1" id="KW-0732">Signal</keyword>
<keyword evidence="3" id="KW-1185">Reference proteome</keyword>
<evidence type="ECO:0000313" key="3">
    <source>
        <dbReference type="Proteomes" id="UP000187283"/>
    </source>
</evidence>
<protein>
    <recommendedName>
        <fullName evidence="4">Secreted protein</fullName>
    </recommendedName>
</protein>
<gene>
    <name evidence="2" type="ORF">AYI70_g9611</name>
</gene>
<evidence type="ECO:0000313" key="2">
    <source>
        <dbReference type="EMBL" id="OMJ11607.1"/>
    </source>
</evidence>
<feature type="non-terminal residue" evidence="2">
    <location>
        <position position="98"/>
    </location>
</feature>
<comment type="caution">
    <text evidence="2">The sequence shown here is derived from an EMBL/GenBank/DDBJ whole genome shotgun (WGS) entry which is preliminary data.</text>
</comment>
<reference evidence="2 3" key="1">
    <citation type="submission" date="2017-01" db="EMBL/GenBank/DDBJ databases">
        <authorList>
            <person name="Mah S.A."/>
            <person name="Swanson W.J."/>
            <person name="Moy G.W."/>
            <person name="Vacquier V.D."/>
        </authorList>
    </citation>
    <scope>NUCLEOTIDE SEQUENCE [LARGE SCALE GENOMIC DNA]</scope>
    <source>
        <strain evidence="2 3">GSMNP</strain>
    </source>
</reference>
<name>A0A1R1XAF1_9FUNG</name>
<organism evidence="2 3">
    <name type="scientific">Smittium culicis</name>
    <dbReference type="NCBI Taxonomy" id="133412"/>
    <lineage>
        <taxon>Eukaryota</taxon>
        <taxon>Fungi</taxon>
        <taxon>Fungi incertae sedis</taxon>
        <taxon>Zoopagomycota</taxon>
        <taxon>Kickxellomycotina</taxon>
        <taxon>Harpellomycetes</taxon>
        <taxon>Harpellales</taxon>
        <taxon>Legeriomycetaceae</taxon>
        <taxon>Smittium</taxon>
    </lineage>
</organism>
<dbReference type="EMBL" id="LSSN01004380">
    <property type="protein sequence ID" value="OMJ11607.1"/>
    <property type="molecule type" value="Genomic_DNA"/>
</dbReference>
<sequence length="98" mass="10764">MIVCNLCAIQITVLLPALGDPIDPAPAEFPPTLFGTYAKFRMVSWISASVSKSIDAVASSIIISLDSRRSARASATSWRWPSDRFFPPTLIFVFKSEN</sequence>
<feature type="chain" id="PRO_5012548622" description="Secreted protein" evidence="1">
    <location>
        <begin position="20"/>
        <end position="98"/>
    </location>
</feature>
<evidence type="ECO:0008006" key="4">
    <source>
        <dbReference type="Google" id="ProtNLM"/>
    </source>
</evidence>
<accession>A0A1R1XAF1</accession>
<evidence type="ECO:0000256" key="1">
    <source>
        <dbReference type="SAM" id="SignalP"/>
    </source>
</evidence>